<keyword evidence="3" id="KW-1185">Reference proteome</keyword>
<comment type="caution">
    <text evidence="2">The sequence shown here is derived from an EMBL/GenBank/DDBJ whole genome shotgun (WGS) entry which is preliminary data.</text>
</comment>
<reference evidence="2 3" key="1">
    <citation type="journal article" date="2020" name="Nature">
        <title>Six reference-quality genomes reveal evolution of bat adaptations.</title>
        <authorList>
            <person name="Jebb D."/>
            <person name="Huang Z."/>
            <person name="Pippel M."/>
            <person name="Hughes G.M."/>
            <person name="Lavrichenko K."/>
            <person name="Devanna P."/>
            <person name="Winkler S."/>
            <person name="Jermiin L.S."/>
            <person name="Skirmuntt E.C."/>
            <person name="Katzourakis A."/>
            <person name="Burkitt-Gray L."/>
            <person name="Ray D.A."/>
            <person name="Sullivan K.A.M."/>
            <person name="Roscito J.G."/>
            <person name="Kirilenko B.M."/>
            <person name="Davalos L.M."/>
            <person name="Corthals A.P."/>
            <person name="Power M.L."/>
            <person name="Jones G."/>
            <person name="Ransome R.D."/>
            <person name="Dechmann D.K.N."/>
            <person name="Locatelli A.G."/>
            <person name="Puechmaille S.J."/>
            <person name="Fedrigo O."/>
            <person name="Jarvis E.D."/>
            <person name="Hiller M."/>
            <person name="Vernes S.C."/>
            <person name="Myers E.W."/>
            <person name="Teeling E.C."/>
        </authorList>
    </citation>
    <scope>NUCLEOTIDE SEQUENCE [LARGE SCALE GENOMIC DNA]</scope>
    <source>
        <strain evidence="2">MRouAeg1</strain>
        <tissue evidence="2">Muscle</tissue>
    </source>
</reference>
<dbReference type="AlphaFoldDB" id="A0A7J8DIK7"/>
<sequence>MRGSERFRDFGIRKARVTRERQAATSACFSAGGHSLQSRPAPARGSLSPEQPNSRGTRWPARGVCKRVMWSPSVRKLAELGISLSRKSRRGPGLAPWGPFARGAWEKTLLRLGSRVRCLSLQREESRGTVPFPAEGGGGGRACHHRGCVQKGGARAPCGRPRWPRRRVPSVCADEGTASRDFGGGSSVLKEARTRGAVAPWARSCLWNYDVERYLGTAVWFYLKT</sequence>
<organism evidence="2 3">
    <name type="scientific">Rousettus aegyptiacus</name>
    <name type="common">Egyptian fruit bat</name>
    <name type="synonym">Pteropus aegyptiacus</name>
    <dbReference type="NCBI Taxonomy" id="9407"/>
    <lineage>
        <taxon>Eukaryota</taxon>
        <taxon>Metazoa</taxon>
        <taxon>Chordata</taxon>
        <taxon>Craniata</taxon>
        <taxon>Vertebrata</taxon>
        <taxon>Euteleostomi</taxon>
        <taxon>Mammalia</taxon>
        <taxon>Eutheria</taxon>
        <taxon>Laurasiatheria</taxon>
        <taxon>Chiroptera</taxon>
        <taxon>Yinpterochiroptera</taxon>
        <taxon>Pteropodoidea</taxon>
        <taxon>Pteropodidae</taxon>
        <taxon>Rousettinae</taxon>
        <taxon>Rousettus</taxon>
    </lineage>
</organism>
<evidence type="ECO:0000256" key="1">
    <source>
        <dbReference type="SAM" id="MobiDB-lite"/>
    </source>
</evidence>
<name>A0A7J8DIK7_ROUAE</name>
<dbReference type="EMBL" id="JACASE010000012">
    <property type="protein sequence ID" value="KAF6422895.1"/>
    <property type="molecule type" value="Genomic_DNA"/>
</dbReference>
<proteinExistence type="predicted"/>
<dbReference type="Proteomes" id="UP000593571">
    <property type="component" value="Unassembled WGS sequence"/>
</dbReference>
<accession>A0A7J8DIK7</accession>
<evidence type="ECO:0000313" key="3">
    <source>
        <dbReference type="Proteomes" id="UP000593571"/>
    </source>
</evidence>
<protein>
    <submittedName>
        <fullName evidence="2">Uncharacterized protein</fullName>
    </submittedName>
</protein>
<evidence type="ECO:0000313" key="2">
    <source>
        <dbReference type="EMBL" id="KAF6422895.1"/>
    </source>
</evidence>
<feature type="region of interest" description="Disordered" evidence="1">
    <location>
        <begin position="28"/>
        <end position="59"/>
    </location>
</feature>
<gene>
    <name evidence="2" type="ORF">HJG63_008683</name>
</gene>